<protein>
    <submittedName>
        <fullName evidence="1">Uncharacterized protein</fullName>
    </submittedName>
</protein>
<name>I1CFV0_RHIO9</name>
<keyword evidence="2" id="KW-1185">Reference proteome</keyword>
<proteinExistence type="predicted"/>
<dbReference type="Proteomes" id="UP000009138">
    <property type="component" value="Unassembled WGS sequence"/>
</dbReference>
<dbReference type="EMBL" id="CH476741">
    <property type="protein sequence ID" value="EIE87330.1"/>
    <property type="molecule type" value="Genomic_DNA"/>
</dbReference>
<accession>I1CFV0</accession>
<dbReference type="AlphaFoldDB" id="I1CFV0"/>
<evidence type="ECO:0000313" key="1">
    <source>
        <dbReference type="EMBL" id="EIE87330.1"/>
    </source>
</evidence>
<dbReference type="GeneID" id="93619006"/>
<dbReference type="RefSeq" id="XP_067522726.1">
    <property type="nucleotide sequence ID" value="XM_067666625.1"/>
</dbReference>
<dbReference type="InParanoid" id="I1CFV0"/>
<evidence type="ECO:0000313" key="2">
    <source>
        <dbReference type="Proteomes" id="UP000009138"/>
    </source>
</evidence>
<reference evidence="1 2" key="1">
    <citation type="journal article" date="2009" name="PLoS Genet.">
        <title>Genomic analysis of the basal lineage fungus Rhizopus oryzae reveals a whole-genome duplication.</title>
        <authorList>
            <person name="Ma L.-J."/>
            <person name="Ibrahim A.S."/>
            <person name="Skory C."/>
            <person name="Grabherr M.G."/>
            <person name="Burger G."/>
            <person name="Butler M."/>
            <person name="Elias M."/>
            <person name="Idnurm A."/>
            <person name="Lang B.F."/>
            <person name="Sone T."/>
            <person name="Abe A."/>
            <person name="Calvo S.E."/>
            <person name="Corrochano L.M."/>
            <person name="Engels R."/>
            <person name="Fu J."/>
            <person name="Hansberg W."/>
            <person name="Kim J.-M."/>
            <person name="Kodira C.D."/>
            <person name="Koehrsen M.J."/>
            <person name="Liu B."/>
            <person name="Miranda-Saavedra D."/>
            <person name="O'Leary S."/>
            <person name="Ortiz-Castellanos L."/>
            <person name="Poulter R."/>
            <person name="Rodriguez-Romero J."/>
            <person name="Ruiz-Herrera J."/>
            <person name="Shen Y.-Q."/>
            <person name="Zeng Q."/>
            <person name="Galagan J."/>
            <person name="Birren B.W."/>
            <person name="Cuomo C.A."/>
            <person name="Wickes B.L."/>
        </authorList>
    </citation>
    <scope>NUCLEOTIDE SEQUENCE [LARGE SCALE GENOMIC DNA]</scope>
    <source>
        <strain evidence="2">RA 99-880 / ATCC MYA-4621 / FGSC 9543 / NRRL 43880</strain>
    </source>
</reference>
<gene>
    <name evidence="1" type="ORF">RO3G_12041</name>
</gene>
<dbReference type="VEuPathDB" id="FungiDB:RO3G_12041"/>
<sequence length="56" mass="6290">MAFYHAHPAILSFLNLDHRTSCNTPYVCGTPRFTSLDLGSEHPMLSFDSFAKEDLS</sequence>
<organism evidence="1 2">
    <name type="scientific">Rhizopus delemar (strain RA 99-880 / ATCC MYA-4621 / FGSC 9543 / NRRL 43880)</name>
    <name type="common">Mucormycosis agent</name>
    <name type="synonym">Rhizopus arrhizus var. delemar</name>
    <dbReference type="NCBI Taxonomy" id="246409"/>
    <lineage>
        <taxon>Eukaryota</taxon>
        <taxon>Fungi</taxon>
        <taxon>Fungi incertae sedis</taxon>
        <taxon>Mucoromycota</taxon>
        <taxon>Mucoromycotina</taxon>
        <taxon>Mucoromycetes</taxon>
        <taxon>Mucorales</taxon>
        <taxon>Mucorineae</taxon>
        <taxon>Rhizopodaceae</taxon>
        <taxon>Rhizopus</taxon>
    </lineage>
</organism>